<proteinExistence type="predicted"/>
<feature type="signal peptide" evidence="2">
    <location>
        <begin position="1"/>
        <end position="32"/>
    </location>
</feature>
<organism evidence="3 4">
    <name type="scientific">Streptomyces coffeae</name>
    <dbReference type="NCBI Taxonomy" id="621382"/>
    <lineage>
        <taxon>Bacteria</taxon>
        <taxon>Bacillati</taxon>
        <taxon>Actinomycetota</taxon>
        <taxon>Actinomycetes</taxon>
        <taxon>Kitasatosporales</taxon>
        <taxon>Streptomycetaceae</taxon>
        <taxon>Streptomyces</taxon>
    </lineage>
</organism>
<feature type="region of interest" description="Disordered" evidence="1">
    <location>
        <begin position="59"/>
        <end position="79"/>
    </location>
</feature>
<comment type="caution">
    <text evidence="3">The sequence shown here is derived from an EMBL/GenBank/DDBJ whole genome shotgun (WGS) entry which is preliminary data.</text>
</comment>
<dbReference type="Proteomes" id="UP000634229">
    <property type="component" value="Unassembled WGS sequence"/>
</dbReference>
<name>A0ABS1NR94_9ACTN</name>
<keyword evidence="4" id="KW-1185">Reference proteome</keyword>
<gene>
    <name evidence="3" type="ORF">JK363_39545</name>
</gene>
<evidence type="ECO:0000313" key="4">
    <source>
        <dbReference type="Proteomes" id="UP000634229"/>
    </source>
</evidence>
<feature type="chain" id="PRO_5046542778" evidence="2">
    <location>
        <begin position="33"/>
        <end position="79"/>
    </location>
</feature>
<reference evidence="3 4" key="1">
    <citation type="submission" date="2021-01" db="EMBL/GenBank/DDBJ databases">
        <title>WGS of actinomycetes isolated from Thailand.</title>
        <authorList>
            <person name="Thawai C."/>
        </authorList>
    </citation>
    <scope>NUCLEOTIDE SEQUENCE [LARGE SCALE GENOMIC DNA]</scope>
    <source>
        <strain evidence="3 4">CA1R205</strain>
    </source>
</reference>
<evidence type="ECO:0000256" key="2">
    <source>
        <dbReference type="SAM" id="SignalP"/>
    </source>
</evidence>
<protein>
    <submittedName>
        <fullName evidence="3">Uncharacterized protein</fullName>
    </submittedName>
</protein>
<dbReference type="EMBL" id="JAERRF010000051">
    <property type="protein sequence ID" value="MBL1102588.1"/>
    <property type="molecule type" value="Genomic_DNA"/>
</dbReference>
<accession>A0ABS1NR94</accession>
<sequence>MCSVTTKWGLLRHLVCTLHGLLVAFALTGAKAGERDKNEHPPRGERVCPPCHDEVLQPGADQRPECQLPYTDPAMQNSG</sequence>
<evidence type="ECO:0000256" key="1">
    <source>
        <dbReference type="SAM" id="MobiDB-lite"/>
    </source>
</evidence>
<dbReference type="RefSeq" id="WP_201883160.1">
    <property type="nucleotide sequence ID" value="NZ_JAERRF010000051.1"/>
</dbReference>
<keyword evidence="2" id="KW-0732">Signal</keyword>
<evidence type="ECO:0000313" key="3">
    <source>
        <dbReference type="EMBL" id="MBL1102588.1"/>
    </source>
</evidence>